<evidence type="ECO:0000256" key="1">
    <source>
        <dbReference type="ARBA" id="ARBA00004202"/>
    </source>
</evidence>
<organism evidence="12 13">
    <name type="scientific">Lactonifactor longoviformis DSM 17459</name>
    <dbReference type="NCBI Taxonomy" id="1122155"/>
    <lineage>
        <taxon>Bacteria</taxon>
        <taxon>Bacillati</taxon>
        <taxon>Bacillota</taxon>
        <taxon>Clostridia</taxon>
        <taxon>Eubacteriales</taxon>
        <taxon>Clostridiaceae</taxon>
        <taxon>Lactonifactor</taxon>
    </lineage>
</organism>
<evidence type="ECO:0000256" key="5">
    <source>
        <dbReference type="ARBA" id="ARBA00022737"/>
    </source>
</evidence>
<keyword evidence="5" id="KW-0677">Repeat</keyword>
<dbReference type="Proteomes" id="UP000184245">
    <property type="component" value="Unassembled WGS sequence"/>
</dbReference>
<dbReference type="OrthoDB" id="501320at2"/>
<name>A0A1M4T4H0_9CLOT</name>
<dbReference type="GO" id="GO:0005524">
    <property type="term" value="F:ATP binding"/>
    <property type="evidence" value="ECO:0007669"/>
    <property type="project" value="UniProtKB-KW"/>
</dbReference>
<comment type="subcellular location">
    <subcellularLocation>
        <location evidence="1">Cell membrane</location>
        <topology evidence="1">Peripheral membrane protein</topology>
    </subcellularLocation>
</comment>
<dbReference type="PANTHER" id="PTHR43553:SF23">
    <property type="entry name" value="ABC TRANSPORTER ATP-BINDING COMPONENT"/>
    <property type="match status" value="1"/>
</dbReference>
<keyword evidence="8" id="KW-1278">Translocase</keyword>
<accession>A0A1M4T4H0</accession>
<dbReference type="AlphaFoldDB" id="A0A1M4T4H0"/>
<dbReference type="RefSeq" id="WP_084067563.1">
    <property type="nucleotide sequence ID" value="NZ_FQVI01000001.1"/>
</dbReference>
<dbReference type="InterPro" id="IPR050095">
    <property type="entry name" value="ECF_ABC_transporter_ATP-bd"/>
</dbReference>
<keyword evidence="13" id="KW-1185">Reference proteome</keyword>
<keyword evidence="6" id="KW-0547">Nucleotide-binding</keyword>
<dbReference type="STRING" id="1122155.SAMN02745158_00425"/>
<dbReference type="EMBL" id="FQVI01000001">
    <property type="protein sequence ID" value="SHE39389.1"/>
    <property type="molecule type" value="Genomic_DNA"/>
</dbReference>
<evidence type="ECO:0000256" key="7">
    <source>
        <dbReference type="ARBA" id="ARBA00022840"/>
    </source>
</evidence>
<dbReference type="GO" id="GO:0042626">
    <property type="term" value="F:ATPase-coupled transmembrane transporter activity"/>
    <property type="evidence" value="ECO:0007669"/>
    <property type="project" value="TreeGrafter"/>
</dbReference>
<feature type="domain" description="ABC transporter" evidence="11">
    <location>
        <begin position="19"/>
        <end position="154"/>
    </location>
</feature>
<dbReference type="Gene3D" id="3.40.50.300">
    <property type="entry name" value="P-loop containing nucleotide triphosphate hydrolases"/>
    <property type="match status" value="1"/>
</dbReference>
<protein>
    <submittedName>
        <fullName evidence="12">ABC transporter</fullName>
    </submittedName>
</protein>
<dbReference type="InterPro" id="IPR027417">
    <property type="entry name" value="P-loop_NTPase"/>
</dbReference>
<gene>
    <name evidence="12" type="ORF">SAMN02745158_00425</name>
</gene>
<keyword evidence="9" id="KW-0472">Membrane</keyword>
<evidence type="ECO:0000256" key="10">
    <source>
        <dbReference type="ARBA" id="ARBA00025157"/>
    </source>
</evidence>
<reference evidence="12 13" key="1">
    <citation type="submission" date="2016-11" db="EMBL/GenBank/DDBJ databases">
        <authorList>
            <person name="Jaros S."/>
            <person name="Januszkiewicz K."/>
            <person name="Wedrychowicz H."/>
        </authorList>
    </citation>
    <scope>NUCLEOTIDE SEQUENCE [LARGE SCALE GENOMIC DNA]</scope>
    <source>
        <strain evidence="12 13">DSM 17459</strain>
    </source>
</reference>
<keyword evidence="3" id="KW-0813">Transport</keyword>
<evidence type="ECO:0000256" key="2">
    <source>
        <dbReference type="ARBA" id="ARBA00005417"/>
    </source>
</evidence>
<dbReference type="InterPro" id="IPR003439">
    <property type="entry name" value="ABC_transporter-like_ATP-bd"/>
</dbReference>
<evidence type="ECO:0000313" key="13">
    <source>
        <dbReference type="Proteomes" id="UP000184245"/>
    </source>
</evidence>
<evidence type="ECO:0000256" key="3">
    <source>
        <dbReference type="ARBA" id="ARBA00022448"/>
    </source>
</evidence>
<dbReference type="CDD" id="cd03225">
    <property type="entry name" value="ABC_cobalt_CbiO_domain1"/>
    <property type="match status" value="1"/>
</dbReference>
<evidence type="ECO:0000256" key="9">
    <source>
        <dbReference type="ARBA" id="ARBA00023136"/>
    </source>
</evidence>
<sequence>MIEIKDVSFTYNQAEAPSLSQVSLSIREGECVLLCGKSGCGKTTMTRLLNGMIPDFYDGALDGQIRVKGFDPVNCSMYEISKVVGTVFQNPRTQFYTVNTTSEIAFGCKNYGWPPEQIRERVMQAAADLHIEELLDRNIFELSGGEKQKIALPSAGRSRPRRTMWWRRRNRPNAPN</sequence>
<keyword evidence="4" id="KW-1003">Cell membrane</keyword>
<evidence type="ECO:0000259" key="11">
    <source>
        <dbReference type="Pfam" id="PF00005"/>
    </source>
</evidence>
<evidence type="ECO:0000256" key="8">
    <source>
        <dbReference type="ARBA" id="ARBA00022967"/>
    </source>
</evidence>
<dbReference type="GO" id="GO:0043190">
    <property type="term" value="C:ATP-binding cassette (ABC) transporter complex"/>
    <property type="evidence" value="ECO:0007669"/>
    <property type="project" value="TreeGrafter"/>
</dbReference>
<evidence type="ECO:0000256" key="4">
    <source>
        <dbReference type="ARBA" id="ARBA00022475"/>
    </source>
</evidence>
<comment type="function">
    <text evidence="10">Probably part of an ABC transporter complex. Responsible for energy coupling to the transport system.</text>
</comment>
<evidence type="ECO:0000313" key="12">
    <source>
        <dbReference type="EMBL" id="SHE39389.1"/>
    </source>
</evidence>
<proteinExistence type="inferred from homology"/>
<comment type="similarity">
    <text evidence="2">Belongs to the ABC transporter superfamily.</text>
</comment>
<dbReference type="SUPFAM" id="SSF52540">
    <property type="entry name" value="P-loop containing nucleoside triphosphate hydrolases"/>
    <property type="match status" value="1"/>
</dbReference>
<dbReference type="Pfam" id="PF00005">
    <property type="entry name" value="ABC_tran"/>
    <property type="match status" value="1"/>
</dbReference>
<keyword evidence="7" id="KW-0067">ATP-binding</keyword>
<dbReference type="InterPro" id="IPR015856">
    <property type="entry name" value="ABC_transpr_CbiO/EcfA_su"/>
</dbReference>
<dbReference type="PANTHER" id="PTHR43553">
    <property type="entry name" value="HEAVY METAL TRANSPORTER"/>
    <property type="match status" value="1"/>
</dbReference>
<dbReference type="GO" id="GO:0016887">
    <property type="term" value="F:ATP hydrolysis activity"/>
    <property type="evidence" value="ECO:0007669"/>
    <property type="project" value="InterPro"/>
</dbReference>
<evidence type="ECO:0000256" key="6">
    <source>
        <dbReference type="ARBA" id="ARBA00022741"/>
    </source>
</evidence>